<evidence type="ECO:0000256" key="1">
    <source>
        <dbReference type="SAM" id="MobiDB-lite"/>
    </source>
</evidence>
<dbReference type="InterPro" id="IPR011993">
    <property type="entry name" value="PH-like_dom_sf"/>
</dbReference>
<dbReference type="InterPro" id="IPR029071">
    <property type="entry name" value="Ubiquitin-like_domsf"/>
</dbReference>
<feature type="region of interest" description="Disordered" evidence="1">
    <location>
        <begin position="1"/>
        <end position="85"/>
    </location>
</feature>
<feature type="region of interest" description="Disordered" evidence="1">
    <location>
        <begin position="133"/>
        <end position="266"/>
    </location>
</feature>
<evidence type="ECO:0000313" key="2">
    <source>
        <dbReference type="EMBL" id="KAK2593850.1"/>
    </source>
</evidence>
<feature type="compositionally biased region" description="Polar residues" evidence="1">
    <location>
        <begin position="817"/>
        <end position="835"/>
    </location>
</feature>
<dbReference type="Gene3D" id="2.30.29.30">
    <property type="entry name" value="Pleckstrin-homology domain (PH domain)/Phosphotyrosine-binding domain (PTB)"/>
    <property type="match status" value="1"/>
</dbReference>
<proteinExistence type="predicted"/>
<keyword evidence="3" id="KW-1185">Reference proteome</keyword>
<organism evidence="2 3">
    <name type="scientific">Conoideocrella luteorostrata</name>
    <dbReference type="NCBI Taxonomy" id="1105319"/>
    <lineage>
        <taxon>Eukaryota</taxon>
        <taxon>Fungi</taxon>
        <taxon>Dikarya</taxon>
        <taxon>Ascomycota</taxon>
        <taxon>Pezizomycotina</taxon>
        <taxon>Sordariomycetes</taxon>
        <taxon>Hypocreomycetidae</taxon>
        <taxon>Hypocreales</taxon>
        <taxon>Clavicipitaceae</taxon>
        <taxon>Conoideocrella</taxon>
    </lineage>
</organism>
<dbReference type="PANTHER" id="PTHR38700:SF1">
    <property type="entry name" value="PH DOMAIN-CONTAINING PROTEIN"/>
    <property type="match status" value="1"/>
</dbReference>
<comment type="caution">
    <text evidence="2">The sequence shown here is derived from an EMBL/GenBank/DDBJ whole genome shotgun (WGS) entry which is preliminary data.</text>
</comment>
<dbReference type="PANTHER" id="PTHR38700">
    <property type="entry name" value="YALI0E22418P"/>
    <property type="match status" value="1"/>
</dbReference>
<feature type="compositionally biased region" description="Basic and acidic residues" evidence="1">
    <location>
        <begin position="34"/>
        <end position="46"/>
    </location>
</feature>
<dbReference type="AlphaFoldDB" id="A0AAJ0FYP0"/>
<feature type="compositionally biased region" description="Basic and acidic residues" evidence="1">
    <location>
        <begin position="170"/>
        <end position="180"/>
    </location>
</feature>
<gene>
    <name evidence="2" type="ORF">QQS21_008427</name>
</gene>
<dbReference type="Proteomes" id="UP001251528">
    <property type="component" value="Unassembled WGS sequence"/>
</dbReference>
<feature type="compositionally biased region" description="Basic and acidic residues" evidence="1">
    <location>
        <begin position="191"/>
        <end position="219"/>
    </location>
</feature>
<reference evidence="2" key="1">
    <citation type="submission" date="2023-06" db="EMBL/GenBank/DDBJ databases">
        <title>Conoideocrella luteorostrata (Hypocreales: Clavicipitaceae), a potential biocontrol fungus for elongate hemlock scale in United States Christmas tree production areas.</title>
        <authorList>
            <person name="Barrett H."/>
            <person name="Lovett B."/>
            <person name="Macias A.M."/>
            <person name="Stajich J.E."/>
            <person name="Kasson M.T."/>
        </authorList>
    </citation>
    <scope>NUCLEOTIDE SEQUENCE</scope>
    <source>
        <strain evidence="2">ARSEF 14590</strain>
    </source>
</reference>
<dbReference type="SUPFAM" id="SSF54236">
    <property type="entry name" value="Ubiquitin-like"/>
    <property type="match status" value="1"/>
</dbReference>
<feature type="compositionally biased region" description="Polar residues" evidence="1">
    <location>
        <begin position="935"/>
        <end position="949"/>
    </location>
</feature>
<dbReference type="EMBL" id="JASWJB010000192">
    <property type="protein sequence ID" value="KAK2593850.1"/>
    <property type="molecule type" value="Genomic_DNA"/>
</dbReference>
<feature type="region of interest" description="Disordered" evidence="1">
    <location>
        <begin position="745"/>
        <end position="984"/>
    </location>
</feature>
<feature type="compositionally biased region" description="Basic and acidic residues" evidence="1">
    <location>
        <begin position="783"/>
        <end position="798"/>
    </location>
</feature>
<sequence length="984" mass="108663">MAREFGPIEAVPPPPPQSFSRYRTLRGKSVSSPRDFDVFHDSHSSAESDYSSDGPGQSNSGSPRSRSKSVSSFRHALQRQETVPAVPAVPALQVKVLCPKPINIAAQSSLKILENLKSPIFNPENRPWKSLANISKPANYKDGTTTTAAAPNNDGGSAAAGPQLQGQQESHQDDQLHLEDLATQQPNVPPNKDESRAEDTAHATEEPKAEDTAHAKEEPETGDNSEGNDERDPGDHHHHHLQKQEQEPQQYQATEGSKGSKGSKGSGVEHLLADEVARLNAETDRILAEQKKLDLARLQAQLVTPPKPKRQILEKLSFFTRSKRLTAASSQPGTPSTIVSAIFSPALSHYSRDSDSSLEESPTSLIPNAKMSFIEPGGKGIVPQMDAPVSAINGGERRVIVRCLSSTINLPVTAETSPVDILKAATEMTRHHLSLTTSVIVECYFVLGLERRLRRYERIRDVMNSWDRDQQNSLLIMSCDDIQSDSDHDLELESVPRTEEPPSGFSMQMYHSSKPGKWNKRWVTLLENGQIYVAKSANAKASDKDSAVLCHLTDFDIYAPKESEMRRNLKPPKKFCYAIKSQQKTVVFPNGENFVHFFSTEDAQQAARFYEKVHGWRSWYMVNRMVDFEQKKKPPQLVLDANISSLSPKKSIKSKIPSAQVSDRTEEQEVGEPLMDVNEFRMSKIMVEGANANVRKSLSLRSKGSVRYKQAPTAPEIPRTVNEHDSEFFAGGLLGDIYEKRKLADTTSPTSFSQVSKTLDGPFTEAPSLLNGGIGKCPSDSSDVSKRQTEQEGTKTEPRSWFPSAAEHSARTRQHPVHTQQQRRPMTADTPSSSGAARRERHPAPLLSFPKELAEPPRFQNGPKSGVRHAPGQPLINYATGGAAREPRDSAVKRSVSRRGMPASTGSAPSSQLPSQLPPPQHPPPPPRSHRQRSKSTASQRRYNPNDAQNVPVPPMPTRRPQHGEPPSRPPPRCPAEPLVHRAR</sequence>
<feature type="compositionally biased region" description="Polar residues" evidence="1">
    <location>
        <begin position="745"/>
        <end position="757"/>
    </location>
</feature>
<feature type="compositionally biased region" description="Pro residues" evidence="1">
    <location>
        <begin position="916"/>
        <end position="927"/>
    </location>
</feature>
<name>A0AAJ0FYP0_9HYPO</name>
<feature type="compositionally biased region" description="Low complexity" evidence="1">
    <location>
        <begin position="47"/>
        <end position="74"/>
    </location>
</feature>
<evidence type="ECO:0008006" key="4">
    <source>
        <dbReference type="Google" id="ProtNLM"/>
    </source>
</evidence>
<protein>
    <recommendedName>
        <fullName evidence="4">PH domain-containing protein</fullName>
    </recommendedName>
</protein>
<evidence type="ECO:0000313" key="3">
    <source>
        <dbReference type="Proteomes" id="UP001251528"/>
    </source>
</evidence>
<accession>A0AAJ0FYP0</accession>